<name>A0AAV7Z5H4_9EUKA</name>
<dbReference type="GO" id="GO:0071479">
    <property type="term" value="P:cellular response to ionizing radiation"/>
    <property type="evidence" value="ECO:0007669"/>
    <property type="project" value="TreeGrafter"/>
</dbReference>
<comment type="caution">
    <text evidence="2">The sequence shown here is derived from an EMBL/GenBank/DDBJ whole genome shotgun (WGS) entry which is preliminary data.</text>
</comment>
<dbReference type="PANTHER" id="PTHR15237">
    <property type="entry name" value="DNA REPAIR PROTEIN RAD9"/>
    <property type="match status" value="1"/>
</dbReference>
<protein>
    <submittedName>
        <fullName evidence="2">DNA repair protein rad9</fullName>
    </submittedName>
</protein>
<dbReference type="GO" id="GO:0031573">
    <property type="term" value="P:mitotic intra-S DNA damage checkpoint signaling"/>
    <property type="evidence" value="ECO:0007669"/>
    <property type="project" value="TreeGrafter"/>
</dbReference>
<dbReference type="InterPro" id="IPR007268">
    <property type="entry name" value="Rad9/Ddc1"/>
</dbReference>
<dbReference type="Gene3D" id="3.70.10.10">
    <property type="match status" value="1"/>
</dbReference>
<dbReference type="SUPFAM" id="SSF55979">
    <property type="entry name" value="DNA clamp"/>
    <property type="match status" value="1"/>
</dbReference>
<dbReference type="Proteomes" id="UP001146793">
    <property type="component" value="Unassembled WGS sequence"/>
</dbReference>
<dbReference type="AlphaFoldDB" id="A0AAV7Z5H4"/>
<organism evidence="2 3">
    <name type="scientific">Anaeramoeba flamelloides</name>
    <dbReference type="NCBI Taxonomy" id="1746091"/>
    <lineage>
        <taxon>Eukaryota</taxon>
        <taxon>Metamonada</taxon>
        <taxon>Anaeramoebidae</taxon>
        <taxon>Anaeramoeba</taxon>
    </lineage>
</organism>
<dbReference type="GO" id="GO:0000076">
    <property type="term" value="P:DNA replication checkpoint signaling"/>
    <property type="evidence" value="ECO:0007669"/>
    <property type="project" value="TreeGrafter"/>
</dbReference>
<dbReference type="EMBL" id="JANTQA010000036">
    <property type="protein sequence ID" value="KAJ3436241.1"/>
    <property type="molecule type" value="Genomic_DNA"/>
</dbReference>
<evidence type="ECO:0000313" key="2">
    <source>
        <dbReference type="EMBL" id="KAJ3436241.1"/>
    </source>
</evidence>
<feature type="region of interest" description="Disordered" evidence="1">
    <location>
        <begin position="271"/>
        <end position="384"/>
    </location>
</feature>
<dbReference type="InterPro" id="IPR046938">
    <property type="entry name" value="DNA_clamp_sf"/>
</dbReference>
<evidence type="ECO:0000313" key="3">
    <source>
        <dbReference type="Proteomes" id="UP001146793"/>
    </source>
</evidence>
<feature type="compositionally biased region" description="Low complexity" evidence="1">
    <location>
        <begin position="292"/>
        <end position="343"/>
    </location>
</feature>
<dbReference type="GO" id="GO:0006281">
    <property type="term" value="P:DNA repair"/>
    <property type="evidence" value="ECO:0007669"/>
    <property type="project" value="TreeGrafter"/>
</dbReference>
<accession>A0AAV7Z5H4</accession>
<proteinExistence type="predicted"/>
<evidence type="ECO:0000256" key="1">
    <source>
        <dbReference type="SAM" id="MobiDB-lite"/>
    </source>
</evidence>
<reference evidence="2" key="1">
    <citation type="submission" date="2022-08" db="EMBL/GenBank/DDBJ databases">
        <title>Novel sulphate-reducing endosymbionts in the free-living metamonad Anaeramoeba.</title>
        <authorList>
            <person name="Jerlstrom-Hultqvist J."/>
            <person name="Cepicka I."/>
            <person name="Gallot-Lavallee L."/>
            <person name="Salas-Leiva D."/>
            <person name="Curtis B.A."/>
            <person name="Zahonova K."/>
            <person name="Pipaliya S."/>
            <person name="Dacks J."/>
            <person name="Roger A.J."/>
        </authorList>
    </citation>
    <scope>NUCLEOTIDE SEQUENCE</scope>
    <source>
        <strain evidence="2">Busselton2</strain>
    </source>
</reference>
<dbReference type="Pfam" id="PF04139">
    <property type="entry name" value="Rad9"/>
    <property type="match status" value="1"/>
</dbReference>
<dbReference type="GO" id="GO:0030896">
    <property type="term" value="C:checkpoint clamp complex"/>
    <property type="evidence" value="ECO:0007669"/>
    <property type="project" value="InterPro"/>
</dbReference>
<feature type="compositionally biased region" description="Polar residues" evidence="1">
    <location>
        <begin position="271"/>
        <end position="291"/>
    </location>
</feature>
<sequence>MQATITAQSIRTFHKLLQCCSRIGDELRFEIVDETLILRTFDSSRSAFIVFFFDKGFFESYQILTEENITFKTGLKSLLTVFKKSNTFERVQFNVDPESNNLVLAINLRFGFRKIHQIPYDECDLVHAKYTVEHFPHRVACRSKLLVDCLSKFQQSLNELTFSFTPNSMTLKTYDIDPQKAIRNKKLKTEISIKKQDIERFYLGETFINCDLTFTIKEFRAMLSFCEFVRQPINIFFDWEGKPLMCCFKVPNELRVDFVLSTFVNPNLQRESQSGVSSMQTDSEDYSSQNDYSQSEPQSQSQSQSQSQFQSQPLSQSQYQSQSQPLSQETQTQSQELQEEFSQNINNGEEPKFLSGLTKNNNDLSRKRKHQEEILVGGYDSNLN</sequence>
<dbReference type="PANTHER" id="PTHR15237:SF0">
    <property type="entry name" value="CELL CYCLE CHECKPOINT CONTROL PROTEIN"/>
    <property type="match status" value="1"/>
</dbReference>
<gene>
    <name evidence="2" type="ORF">M0812_18298</name>
</gene>